<feature type="transmembrane region" description="Helical" evidence="1">
    <location>
        <begin position="43"/>
        <end position="61"/>
    </location>
</feature>
<accession>A0ABM7ER46</accession>
<dbReference type="InterPro" id="IPR021354">
    <property type="entry name" value="DUF2975"/>
</dbReference>
<evidence type="ECO:0000313" key="3">
    <source>
        <dbReference type="Proteomes" id="UP000035063"/>
    </source>
</evidence>
<protein>
    <recommendedName>
        <fullName evidence="4">DUF2975 domain-containing protein</fullName>
    </recommendedName>
</protein>
<dbReference type="Pfam" id="PF11188">
    <property type="entry name" value="DUF2975"/>
    <property type="match status" value="1"/>
</dbReference>
<reference evidence="2 3" key="1">
    <citation type="submission" date="2012-02" db="EMBL/GenBank/DDBJ databases">
        <title>Complete genome sequence of Bifidobacterium bifidum JCM 1255.</title>
        <authorList>
            <person name="Toh H."/>
            <person name="Oshima K."/>
            <person name="Morita H."/>
            <person name="Hattori M."/>
        </authorList>
    </citation>
    <scope>NUCLEOTIDE SEQUENCE [LARGE SCALE GENOMIC DNA]</scope>
    <source>
        <strain evidence="2 3">JCM 1255</strain>
    </source>
</reference>
<sequence length="189" mass="19814">MANLLLAVPYGLGAGGVDAALNNCVAIHYASRHMNWLHCMRGIGASAAGQCAMVVVSGDVVQANPEFAPSRWVYAVAGILGVACVEEAMVPLWNLLTLVDRLDVFSGRAVRWVDAIIACAAVEAALVLFVTLYGGLAHAEYRDPASGAYVDVALGAVGLLLLAAFVLLMLVMRSLLAAIAQHDKLEVVI</sequence>
<keyword evidence="3" id="KW-1185">Reference proteome</keyword>
<feature type="transmembrane region" description="Helical" evidence="1">
    <location>
        <begin position="115"/>
        <end position="136"/>
    </location>
</feature>
<feature type="transmembrane region" description="Helical" evidence="1">
    <location>
        <begin position="73"/>
        <end position="95"/>
    </location>
</feature>
<evidence type="ECO:0000256" key="1">
    <source>
        <dbReference type="SAM" id="Phobius"/>
    </source>
</evidence>
<feature type="transmembrane region" description="Helical" evidence="1">
    <location>
        <begin position="148"/>
        <end position="172"/>
    </location>
</feature>
<gene>
    <name evidence="2" type="ORF">BBBF_1244</name>
</gene>
<dbReference type="EMBL" id="AP012323">
    <property type="protein sequence ID" value="BAQ98451.1"/>
    <property type="molecule type" value="Genomic_DNA"/>
</dbReference>
<evidence type="ECO:0000313" key="2">
    <source>
        <dbReference type="EMBL" id="BAQ98451.1"/>
    </source>
</evidence>
<keyword evidence="1" id="KW-0472">Membrane</keyword>
<reference evidence="3" key="2">
    <citation type="journal article" date="2015" name="J. Biotechnol.">
        <title>Complete genome sequence of Bifidobacterium bifidum JCM 1255(T) isolated from feces of a breast-fed infant.</title>
        <authorList>
            <person name="Morita H."/>
            <person name="Toh H."/>
            <person name="Oshima K."/>
            <person name="Nakano A."/>
            <person name="Shindo C."/>
            <person name="Komiya K."/>
            <person name="Arakawa K."/>
            <person name="Suda W."/>
            <person name="Honda K."/>
            <person name="Hattori M."/>
        </authorList>
    </citation>
    <scope>NUCLEOTIDE SEQUENCE [LARGE SCALE GENOMIC DNA]</scope>
    <source>
        <strain evidence="3">JCM 1255</strain>
    </source>
</reference>
<name>A0ABM7ER46_BIFBI</name>
<proteinExistence type="predicted"/>
<organism evidence="2 3">
    <name type="scientific">Bifidobacterium bifidum ATCC 29521 = JCM 1255 = DSM 20456</name>
    <dbReference type="NCBI Taxonomy" id="500634"/>
    <lineage>
        <taxon>Bacteria</taxon>
        <taxon>Bacillati</taxon>
        <taxon>Actinomycetota</taxon>
        <taxon>Actinomycetes</taxon>
        <taxon>Bifidobacteriales</taxon>
        <taxon>Bifidobacteriaceae</taxon>
        <taxon>Bifidobacterium</taxon>
    </lineage>
</organism>
<keyword evidence="1" id="KW-1133">Transmembrane helix</keyword>
<keyword evidence="1" id="KW-0812">Transmembrane</keyword>
<evidence type="ECO:0008006" key="4">
    <source>
        <dbReference type="Google" id="ProtNLM"/>
    </source>
</evidence>
<dbReference type="Proteomes" id="UP000035063">
    <property type="component" value="Chromosome"/>
</dbReference>